<dbReference type="InterPro" id="IPR016152">
    <property type="entry name" value="PTrfase/Anion_transptr"/>
</dbReference>
<dbReference type="GO" id="GO:0030295">
    <property type="term" value="F:protein kinase activator activity"/>
    <property type="evidence" value="ECO:0007669"/>
    <property type="project" value="TreeGrafter"/>
</dbReference>
<dbReference type="PROSITE" id="PS51094">
    <property type="entry name" value="PTS_EIIA_TYPE_2"/>
    <property type="match status" value="1"/>
</dbReference>
<proteinExistence type="predicted"/>
<organism evidence="2">
    <name type="scientific">marine metagenome</name>
    <dbReference type="NCBI Taxonomy" id="408172"/>
    <lineage>
        <taxon>unclassified sequences</taxon>
        <taxon>metagenomes</taxon>
        <taxon>ecological metagenomes</taxon>
    </lineage>
</organism>
<dbReference type="EMBL" id="UINC01192847">
    <property type="protein sequence ID" value="SVE08186.1"/>
    <property type="molecule type" value="Genomic_DNA"/>
</dbReference>
<feature type="non-terminal residue" evidence="2">
    <location>
        <position position="1"/>
    </location>
</feature>
<protein>
    <recommendedName>
        <fullName evidence="1">PTS EIIA type-2 domain-containing protein</fullName>
    </recommendedName>
</protein>
<sequence length="159" mass="17164">VPSKRKNSSSSTGALNGFLSADRILFNVAASSKKRMLEELSALLSRHQAPLNRHTVFQVLNERERLGSTGIGNGIALPHGRLNGISVPLAVVLRLRQGLDFDAVDDQPVTFVIGLVVPADATEQHLKILASLAQIFSEAGHRSRILKARDVDSLLNLLA</sequence>
<dbReference type="PROSITE" id="PS00372">
    <property type="entry name" value="PTS_EIIA_TYPE_2_HIS"/>
    <property type="match status" value="1"/>
</dbReference>
<gene>
    <name evidence="2" type="ORF">METZ01_LOCUS461040</name>
</gene>
<evidence type="ECO:0000313" key="2">
    <source>
        <dbReference type="EMBL" id="SVE08186.1"/>
    </source>
</evidence>
<dbReference type="InterPro" id="IPR051541">
    <property type="entry name" value="PTS_SugarTrans_NitroReg"/>
</dbReference>
<evidence type="ECO:0000259" key="1">
    <source>
        <dbReference type="PROSITE" id="PS51094"/>
    </source>
</evidence>
<dbReference type="PANTHER" id="PTHR47738:SF1">
    <property type="entry name" value="NITROGEN REGULATORY PROTEIN"/>
    <property type="match status" value="1"/>
</dbReference>
<dbReference type="CDD" id="cd00211">
    <property type="entry name" value="PTS_IIA_fru"/>
    <property type="match status" value="1"/>
</dbReference>
<feature type="domain" description="PTS EIIA type-2" evidence="1">
    <location>
        <begin position="17"/>
        <end position="159"/>
    </location>
</feature>
<reference evidence="2" key="1">
    <citation type="submission" date="2018-05" db="EMBL/GenBank/DDBJ databases">
        <authorList>
            <person name="Lanie J.A."/>
            <person name="Ng W.-L."/>
            <person name="Kazmierczak K.M."/>
            <person name="Andrzejewski T.M."/>
            <person name="Davidsen T.M."/>
            <person name="Wayne K.J."/>
            <person name="Tettelin H."/>
            <person name="Glass J.I."/>
            <person name="Rusch D."/>
            <person name="Podicherti R."/>
            <person name="Tsui H.-C.T."/>
            <person name="Winkler M.E."/>
        </authorList>
    </citation>
    <scope>NUCLEOTIDE SEQUENCE</scope>
</reference>
<dbReference type="AlphaFoldDB" id="A0A383AJU9"/>
<dbReference type="Pfam" id="PF00359">
    <property type="entry name" value="PTS_EIIA_2"/>
    <property type="match status" value="1"/>
</dbReference>
<dbReference type="Gene3D" id="3.40.930.10">
    <property type="entry name" value="Mannitol-specific EII, Chain A"/>
    <property type="match status" value="1"/>
</dbReference>
<accession>A0A383AJU9</accession>
<dbReference type="PANTHER" id="PTHR47738">
    <property type="entry name" value="PTS SYSTEM FRUCTOSE-LIKE EIIA COMPONENT-RELATED"/>
    <property type="match status" value="1"/>
</dbReference>
<dbReference type="SUPFAM" id="SSF55804">
    <property type="entry name" value="Phoshotransferase/anion transport protein"/>
    <property type="match status" value="1"/>
</dbReference>
<dbReference type="InterPro" id="IPR002178">
    <property type="entry name" value="PTS_EIIA_type-2_dom"/>
</dbReference>
<name>A0A383AJU9_9ZZZZ</name>